<gene>
    <name evidence="3" type="ORF">Mal48_13250</name>
</gene>
<name>A0A517QKF4_9PLAN</name>
<evidence type="ECO:0000256" key="1">
    <source>
        <dbReference type="SAM" id="MobiDB-lite"/>
    </source>
</evidence>
<feature type="transmembrane region" description="Helical" evidence="2">
    <location>
        <begin position="140"/>
        <end position="157"/>
    </location>
</feature>
<keyword evidence="2" id="KW-0812">Transmembrane</keyword>
<keyword evidence="4" id="KW-1185">Reference proteome</keyword>
<dbReference type="Proteomes" id="UP000315724">
    <property type="component" value="Chromosome"/>
</dbReference>
<organism evidence="3 4">
    <name type="scientific">Thalassoglobus polymorphus</name>
    <dbReference type="NCBI Taxonomy" id="2527994"/>
    <lineage>
        <taxon>Bacteria</taxon>
        <taxon>Pseudomonadati</taxon>
        <taxon>Planctomycetota</taxon>
        <taxon>Planctomycetia</taxon>
        <taxon>Planctomycetales</taxon>
        <taxon>Planctomycetaceae</taxon>
        <taxon>Thalassoglobus</taxon>
    </lineage>
</organism>
<feature type="transmembrane region" description="Helical" evidence="2">
    <location>
        <begin position="199"/>
        <end position="219"/>
    </location>
</feature>
<sequence>MSETTTEDDDLQQVQERLMKMLESVRLDPDEPEERPQTNLQQRVRQSHSTLKTCPGCDSTEPWGGSSWCPKCGYYPKFGKKVVKRDAEEENEEEADLDTKTMLQMVPRWAYFLIGGLVALLVESVAVRVAFPAIQDRSPIAIFQIFIGVNVLGLAHMRAYMIASELNEDINFISIFWSPTVIWKTIFERMPEVRKTVMAGSWGLAAILYAILFVGLDYGNLFHPDYFKRNSSFNPLKWVVFVASSMASAQAEEAGSDGSPETSSAMADLIGTAVESAPAGPTAPVSDDIEDALVNFAGETGLNADGGPVNHGATGDPQPDTQTDLENPSTNGSLPSTGPVVVHTTAPVDKSKRFQKDYIVIGFFTNSAGDLRSLLLAEETEKSNRIRLIGKYLINTEDQSFVKELQTQLETFRIRRPVMQSRYIAKWTAPMIVCKIVHDGTTPDGRIINGQLVSFFDESKVLEFRSQQE</sequence>
<evidence type="ECO:0000313" key="3">
    <source>
        <dbReference type="EMBL" id="QDT32084.1"/>
    </source>
</evidence>
<evidence type="ECO:0000256" key="2">
    <source>
        <dbReference type="SAM" id="Phobius"/>
    </source>
</evidence>
<feature type="transmembrane region" description="Helical" evidence="2">
    <location>
        <begin position="109"/>
        <end position="134"/>
    </location>
</feature>
<dbReference type="OrthoDB" id="236372at2"/>
<dbReference type="EMBL" id="CP036267">
    <property type="protein sequence ID" value="QDT32084.1"/>
    <property type="molecule type" value="Genomic_DNA"/>
</dbReference>
<feature type="compositionally biased region" description="Polar residues" evidence="1">
    <location>
        <begin position="37"/>
        <end position="51"/>
    </location>
</feature>
<dbReference type="RefSeq" id="WP_145197129.1">
    <property type="nucleotide sequence ID" value="NZ_CP036267.1"/>
</dbReference>
<protein>
    <submittedName>
        <fullName evidence="3">Uncharacterized protein</fullName>
    </submittedName>
</protein>
<proteinExistence type="predicted"/>
<reference evidence="3 4" key="1">
    <citation type="submission" date="2019-02" db="EMBL/GenBank/DDBJ databases">
        <title>Deep-cultivation of Planctomycetes and their phenomic and genomic characterization uncovers novel biology.</title>
        <authorList>
            <person name="Wiegand S."/>
            <person name="Jogler M."/>
            <person name="Boedeker C."/>
            <person name="Pinto D."/>
            <person name="Vollmers J."/>
            <person name="Rivas-Marin E."/>
            <person name="Kohn T."/>
            <person name="Peeters S.H."/>
            <person name="Heuer A."/>
            <person name="Rast P."/>
            <person name="Oberbeckmann S."/>
            <person name="Bunk B."/>
            <person name="Jeske O."/>
            <person name="Meyerdierks A."/>
            <person name="Storesund J.E."/>
            <person name="Kallscheuer N."/>
            <person name="Luecker S."/>
            <person name="Lage O.M."/>
            <person name="Pohl T."/>
            <person name="Merkel B.J."/>
            <person name="Hornburger P."/>
            <person name="Mueller R.-W."/>
            <person name="Bruemmer F."/>
            <person name="Labrenz M."/>
            <person name="Spormann A.M."/>
            <person name="Op den Camp H."/>
            <person name="Overmann J."/>
            <person name="Amann R."/>
            <person name="Jetten M.S.M."/>
            <person name="Mascher T."/>
            <person name="Medema M.H."/>
            <person name="Devos D.P."/>
            <person name="Kaster A.-K."/>
            <person name="Ovreas L."/>
            <person name="Rohde M."/>
            <person name="Galperin M.Y."/>
            <person name="Jogler C."/>
        </authorList>
    </citation>
    <scope>NUCLEOTIDE SEQUENCE [LARGE SCALE GENOMIC DNA]</scope>
    <source>
        <strain evidence="3 4">Mal48</strain>
    </source>
</reference>
<dbReference type="AlphaFoldDB" id="A0A517QKF4"/>
<accession>A0A517QKF4</accession>
<feature type="compositionally biased region" description="Polar residues" evidence="1">
    <location>
        <begin position="319"/>
        <end position="336"/>
    </location>
</feature>
<dbReference type="KEGG" id="tpol:Mal48_13250"/>
<evidence type="ECO:0000313" key="4">
    <source>
        <dbReference type="Proteomes" id="UP000315724"/>
    </source>
</evidence>
<keyword evidence="2" id="KW-1133">Transmembrane helix</keyword>
<feature type="region of interest" description="Disordered" evidence="1">
    <location>
        <begin position="24"/>
        <end position="51"/>
    </location>
</feature>
<feature type="region of interest" description="Disordered" evidence="1">
    <location>
        <begin position="300"/>
        <end position="342"/>
    </location>
</feature>
<keyword evidence="2" id="KW-0472">Membrane</keyword>